<comment type="caution">
    <text evidence="22">The sequence shown here is derived from an EMBL/GenBank/DDBJ whole genome shotgun (WGS) entry which is preliminary data.</text>
</comment>
<dbReference type="GO" id="GO:0005721">
    <property type="term" value="C:pericentric heterochromatin"/>
    <property type="evidence" value="ECO:0007669"/>
    <property type="project" value="TreeGrafter"/>
</dbReference>
<evidence type="ECO:0000256" key="4">
    <source>
        <dbReference type="ARBA" id="ARBA00022553"/>
    </source>
</evidence>
<dbReference type="GO" id="GO:0044027">
    <property type="term" value="P:negative regulation of gene expression via chromosomal CpG island methylation"/>
    <property type="evidence" value="ECO:0007669"/>
    <property type="project" value="TreeGrafter"/>
</dbReference>
<dbReference type="Pfam" id="PF00271">
    <property type="entry name" value="Helicase_C"/>
    <property type="match status" value="1"/>
</dbReference>
<comment type="function">
    <text evidence="16">Plays an essential role in normal development and survival. Involved in regulation of the expansion or survival of lymphoid cells. Required for de novo or maintenance DNA methylation. May control silencing of the imprinted CDKN1C gene through DNA methylation. May play a role in formation and organization of heterochromatin, implying a functional role in the regulation of transcription and mitosis.</text>
</comment>
<keyword evidence="7" id="KW-0498">Mitosis</keyword>
<feature type="region of interest" description="Disordered" evidence="19">
    <location>
        <begin position="159"/>
        <end position="200"/>
    </location>
</feature>
<dbReference type="GO" id="GO:0016787">
    <property type="term" value="F:hydrolase activity"/>
    <property type="evidence" value="ECO:0007669"/>
    <property type="project" value="UniProtKB-KW"/>
</dbReference>
<dbReference type="Gene3D" id="3.40.50.300">
    <property type="entry name" value="P-loop containing nucleotide triphosphate hydrolases"/>
    <property type="match status" value="1"/>
</dbReference>
<keyword evidence="23" id="KW-1185">Reference proteome</keyword>
<evidence type="ECO:0000256" key="12">
    <source>
        <dbReference type="ARBA" id="ARBA00023054"/>
    </source>
</evidence>
<dbReference type="GO" id="GO:0005524">
    <property type="term" value="F:ATP binding"/>
    <property type="evidence" value="ECO:0007669"/>
    <property type="project" value="UniProtKB-KW"/>
</dbReference>
<evidence type="ECO:0000256" key="8">
    <source>
        <dbReference type="ARBA" id="ARBA00022801"/>
    </source>
</evidence>
<accession>A0A2T7PR96</accession>
<dbReference type="GO" id="GO:0003682">
    <property type="term" value="F:chromatin binding"/>
    <property type="evidence" value="ECO:0007669"/>
    <property type="project" value="TreeGrafter"/>
</dbReference>
<proteinExistence type="inferred from homology"/>
<comment type="similarity">
    <text evidence="2">Belongs to the SNF2/RAD54 helicase family.</text>
</comment>
<dbReference type="FunFam" id="3.40.50.300:FF:000577">
    <property type="entry name" value="lymphoid-specific helicase isoform X1"/>
    <property type="match status" value="1"/>
</dbReference>
<dbReference type="STRING" id="400727.A0A2T7PR96"/>
<reference evidence="22 23" key="1">
    <citation type="submission" date="2018-04" db="EMBL/GenBank/DDBJ databases">
        <title>The genome of golden apple snail Pomacea canaliculata provides insight into stress tolerance and invasive adaptation.</title>
        <authorList>
            <person name="Liu C."/>
            <person name="Liu B."/>
            <person name="Ren Y."/>
            <person name="Zhang Y."/>
            <person name="Wang H."/>
            <person name="Li S."/>
            <person name="Jiang F."/>
            <person name="Yin L."/>
            <person name="Zhang G."/>
            <person name="Qian W."/>
            <person name="Fan W."/>
        </authorList>
    </citation>
    <scope>NUCLEOTIDE SEQUENCE [LARGE SCALE GENOMIC DNA]</scope>
    <source>
        <strain evidence="22">SZHN2017</strain>
        <tissue evidence="22">Muscle</tissue>
    </source>
</reference>
<dbReference type="OrthoDB" id="5857104at2759"/>
<evidence type="ECO:0000256" key="6">
    <source>
        <dbReference type="ARBA" id="ARBA00022741"/>
    </source>
</evidence>
<evidence type="ECO:0000256" key="18">
    <source>
        <dbReference type="SAM" id="Coils"/>
    </source>
</evidence>
<evidence type="ECO:0000256" key="11">
    <source>
        <dbReference type="ARBA" id="ARBA00023015"/>
    </source>
</evidence>
<dbReference type="PROSITE" id="PS51194">
    <property type="entry name" value="HELICASE_CTER"/>
    <property type="match status" value="1"/>
</dbReference>
<sequence>MASRQCLRSVRDRPLAPFSKALDMEIASTSVTARQCTSPVKPDNDATEPKEKAKCAQTHLFSTPDAEKMATESQCCGEASSIMGENEWSLVLVTKEMMEEEKQLKEEGEKEEQQLRKEQDELWEQLEENDKEQRYQRLQFLLQRSNMYTQYLINRMKKQQEEEAKRKERRARKQAKQEYKQKDKEGKQGKNGVNGNMQESCSQDATNFADISDCHHSLRIRKRKQVHEPSKSSLDGAQKIREPKRRKVAEPAQEEETTSPISYSDTAETADTLNNNAENRTFDGEVVSNAQPLLVTGGILRPYQIDGYLWLKTLYENGVNGILADEMGLGKTVQCVAMFAHLVYMGVSGPFLICAPLSTIPNWYSEFQKFAPKVPVMLYHGSKDERQSLRQKIPKLHEIRNGVKVHPCVITSYEVAMMDRKYLQNYDWRYLVVDEGHRIKNTHCRLIGALRMYKTTNRLLLTGTPLQNNLAELWSLLNFLLPEIFDDLGSFEAWFDLEHIGNGSACKQIVADERRKNVLSMLHQILTPFMLRRLKTDVDLHIPPKKEILVYTPLRPLQQEFYAGLIDKTIFSKIQTKNGTAEKVEVDSNGRPVRRCRVGKVDYGLMIASGNDEKVMKTRRSMEQQEEELEDWVQSLIGMQQKRQSKPEPEQKVSQLSIKLRNVMMQLRKCCSHPFLLEHPLDPKTGELSLDERIITESGKMMVLDCMMAELKKRGHKVLIFSQMTKMLDLLEDFCHLRNYGYCRLDGSMNIIDRKENMQEYQKNEDKFVFLLSTRAGGLGINLTAADTVIIYDSDWNPQCDLQAQDRCHRIGQTRPVMVYRLVTANTIDQRIVERAAAKRKLEKLVIHQGKFKSGIKNFKTSLDPISSEELLELLNSKDYESEVRGCDGQEVISKTELDQLLDRSDLEAKWAAKRNINNSGNKPNDHDLASVERLPCMSESSPTTAESNMKCKSKSQEISWSGSHQPLFKVLDIDEDDP</sequence>
<keyword evidence="11" id="KW-0805">Transcription regulation</keyword>
<feature type="compositionally biased region" description="Basic and acidic residues" evidence="19">
    <location>
        <begin position="42"/>
        <end position="51"/>
    </location>
</feature>
<evidence type="ECO:0000256" key="3">
    <source>
        <dbReference type="ARBA" id="ARBA00022473"/>
    </source>
</evidence>
<dbReference type="PANTHER" id="PTHR47161">
    <property type="entry name" value="LYMPHOID-SPECIFIC HELICASE"/>
    <property type="match status" value="1"/>
</dbReference>
<feature type="compositionally biased region" description="Basic and acidic residues" evidence="19">
    <location>
        <begin position="175"/>
        <end position="188"/>
    </location>
</feature>
<dbReference type="InterPro" id="IPR001650">
    <property type="entry name" value="Helicase_C-like"/>
</dbReference>
<keyword evidence="12 18" id="KW-0175">Coiled coil</keyword>
<evidence type="ECO:0000256" key="1">
    <source>
        <dbReference type="ARBA" id="ARBA00004123"/>
    </source>
</evidence>
<comment type="subcellular location">
    <subcellularLocation>
        <location evidence="1">Nucleus</location>
    </subcellularLocation>
</comment>
<dbReference type="SUPFAM" id="SSF52540">
    <property type="entry name" value="P-loop containing nucleoside triphosphate hydrolases"/>
    <property type="match status" value="2"/>
</dbReference>
<feature type="compositionally biased region" description="Polar residues" evidence="19">
    <location>
        <begin position="191"/>
        <end position="200"/>
    </location>
</feature>
<dbReference type="Gene3D" id="3.40.50.10810">
    <property type="entry name" value="Tandem AAA-ATPase domain"/>
    <property type="match status" value="1"/>
</dbReference>
<dbReference type="Proteomes" id="UP000245119">
    <property type="component" value="Linkage Group LG2"/>
</dbReference>
<evidence type="ECO:0000256" key="15">
    <source>
        <dbReference type="ARBA" id="ARBA00023306"/>
    </source>
</evidence>
<keyword evidence="13" id="KW-0804">Transcription</keyword>
<evidence type="ECO:0000256" key="14">
    <source>
        <dbReference type="ARBA" id="ARBA00023242"/>
    </source>
</evidence>
<dbReference type="InterPro" id="IPR038718">
    <property type="entry name" value="SNF2-like_sf"/>
</dbReference>
<evidence type="ECO:0000256" key="16">
    <source>
        <dbReference type="ARBA" id="ARBA00053349"/>
    </source>
</evidence>
<dbReference type="EMBL" id="PZQS01000002">
    <property type="protein sequence ID" value="PVD35938.1"/>
    <property type="molecule type" value="Genomic_DNA"/>
</dbReference>
<keyword evidence="6" id="KW-0547">Nucleotide-binding</keyword>
<dbReference type="GO" id="GO:0006346">
    <property type="term" value="P:DNA methylation-dependent constitutive heterochromatin formation"/>
    <property type="evidence" value="ECO:0007669"/>
    <property type="project" value="TreeGrafter"/>
</dbReference>
<evidence type="ECO:0000256" key="17">
    <source>
        <dbReference type="ARBA" id="ARBA00081399"/>
    </source>
</evidence>
<evidence type="ECO:0000256" key="5">
    <source>
        <dbReference type="ARBA" id="ARBA00022618"/>
    </source>
</evidence>
<feature type="region of interest" description="Disordered" evidence="19">
    <location>
        <begin position="939"/>
        <end position="962"/>
    </location>
</feature>
<evidence type="ECO:0000313" key="22">
    <source>
        <dbReference type="EMBL" id="PVD35938.1"/>
    </source>
</evidence>
<dbReference type="InterPro" id="IPR049730">
    <property type="entry name" value="SNF2/RAD54-like_C"/>
</dbReference>
<evidence type="ECO:0000256" key="2">
    <source>
        <dbReference type="ARBA" id="ARBA00007025"/>
    </source>
</evidence>
<dbReference type="Pfam" id="PF00176">
    <property type="entry name" value="SNF2-rel_dom"/>
    <property type="match status" value="1"/>
</dbReference>
<evidence type="ECO:0000256" key="13">
    <source>
        <dbReference type="ARBA" id="ARBA00023163"/>
    </source>
</evidence>
<feature type="domain" description="Helicase C-terminal" evidence="21">
    <location>
        <begin position="703"/>
        <end position="867"/>
    </location>
</feature>
<dbReference type="GO" id="GO:0004386">
    <property type="term" value="F:helicase activity"/>
    <property type="evidence" value="ECO:0007669"/>
    <property type="project" value="UniProtKB-KW"/>
</dbReference>
<dbReference type="GO" id="GO:0031508">
    <property type="term" value="P:pericentric heterochromatin formation"/>
    <property type="evidence" value="ECO:0007669"/>
    <property type="project" value="TreeGrafter"/>
</dbReference>
<evidence type="ECO:0000256" key="7">
    <source>
        <dbReference type="ARBA" id="ARBA00022776"/>
    </source>
</evidence>
<keyword evidence="14" id="KW-0539">Nucleus</keyword>
<feature type="coiled-coil region" evidence="18">
    <location>
        <begin position="94"/>
        <end position="121"/>
    </location>
</feature>
<evidence type="ECO:0000256" key="19">
    <source>
        <dbReference type="SAM" id="MobiDB-lite"/>
    </source>
</evidence>
<keyword evidence="4" id="KW-0597">Phosphoprotein</keyword>
<evidence type="ECO:0000313" key="23">
    <source>
        <dbReference type="Proteomes" id="UP000245119"/>
    </source>
</evidence>
<gene>
    <name evidence="22" type="ORF">C0Q70_02907</name>
</gene>
<keyword evidence="15" id="KW-0131">Cell cycle</keyword>
<keyword evidence="5" id="KW-0132">Cell division</keyword>
<dbReference type="PANTHER" id="PTHR47161:SF1">
    <property type="entry name" value="LYMPHOID-SPECIFIC HELICASE"/>
    <property type="match status" value="1"/>
</dbReference>
<dbReference type="SMART" id="SM00490">
    <property type="entry name" value="HELICc"/>
    <property type="match status" value="1"/>
</dbReference>
<feature type="compositionally biased region" description="Polar residues" evidence="19">
    <location>
        <begin position="939"/>
        <end position="948"/>
    </location>
</feature>
<dbReference type="AlphaFoldDB" id="A0A2T7PR96"/>
<dbReference type="FunFam" id="3.40.50.10810:FF:000015">
    <property type="entry name" value="lymphoid-specific helicase isoform X1"/>
    <property type="match status" value="1"/>
</dbReference>
<keyword evidence="10" id="KW-0067">ATP-binding</keyword>
<dbReference type="CDD" id="cd18793">
    <property type="entry name" value="SF2_C_SNF"/>
    <property type="match status" value="1"/>
</dbReference>
<feature type="compositionally biased region" description="Polar residues" evidence="19">
    <location>
        <begin position="258"/>
        <end position="267"/>
    </location>
</feature>
<dbReference type="GO" id="GO:0051301">
    <property type="term" value="P:cell division"/>
    <property type="evidence" value="ECO:0007669"/>
    <property type="project" value="UniProtKB-KW"/>
</dbReference>
<dbReference type="SMART" id="SM00487">
    <property type="entry name" value="DEXDc"/>
    <property type="match status" value="1"/>
</dbReference>
<feature type="domain" description="Helicase ATP-binding" evidence="20">
    <location>
        <begin position="312"/>
        <end position="483"/>
    </location>
</feature>
<evidence type="ECO:0000259" key="21">
    <source>
        <dbReference type="PROSITE" id="PS51194"/>
    </source>
</evidence>
<dbReference type="GO" id="GO:0005634">
    <property type="term" value="C:nucleus"/>
    <property type="evidence" value="ECO:0007669"/>
    <property type="project" value="UniProtKB-SubCell"/>
</dbReference>
<dbReference type="InterPro" id="IPR014001">
    <property type="entry name" value="Helicase_ATP-bd"/>
</dbReference>
<name>A0A2T7PR96_POMCA</name>
<evidence type="ECO:0000256" key="10">
    <source>
        <dbReference type="ARBA" id="ARBA00022840"/>
    </source>
</evidence>
<feature type="coiled-coil region" evidence="18">
    <location>
        <begin position="615"/>
        <end position="642"/>
    </location>
</feature>
<dbReference type="InterPro" id="IPR000330">
    <property type="entry name" value="SNF2_N"/>
</dbReference>
<evidence type="ECO:0000259" key="20">
    <source>
        <dbReference type="PROSITE" id="PS51192"/>
    </source>
</evidence>
<organism evidence="22 23">
    <name type="scientific">Pomacea canaliculata</name>
    <name type="common">Golden apple snail</name>
    <dbReference type="NCBI Taxonomy" id="400727"/>
    <lineage>
        <taxon>Eukaryota</taxon>
        <taxon>Metazoa</taxon>
        <taxon>Spiralia</taxon>
        <taxon>Lophotrochozoa</taxon>
        <taxon>Mollusca</taxon>
        <taxon>Gastropoda</taxon>
        <taxon>Caenogastropoda</taxon>
        <taxon>Architaenioglossa</taxon>
        <taxon>Ampullarioidea</taxon>
        <taxon>Ampullariidae</taxon>
        <taxon>Pomacea</taxon>
    </lineage>
</organism>
<keyword evidence="8" id="KW-0378">Hydrolase</keyword>
<dbReference type="InterPro" id="IPR027417">
    <property type="entry name" value="P-loop_NTPase"/>
</dbReference>
<evidence type="ECO:0000256" key="9">
    <source>
        <dbReference type="ARBA" id="ARBA00022806"/>
    </source>
</evidence>
<dbReference type="PROSITE" id="PS51192">
    <property type="entry name" value="HELICASE_ATP_BIND_1"/>
    <property type="match status" value="1"/>
</dbReference>
<protein>
    <recommendedName>
        <fullName evidence="17">Proliferation-associated SNF2-like protein</fullName>
    </recommendedName>
</protein>
<feature type="region of interest" description="Disordered" evidence="19">
    <location>
        <begin position="30"/>
        <end position="51"/>
    </location>
</feature>
<keyword evidence="3" id="KW-0217">Developmental protein</keyword>
<keyword evidence="9" id="KW-0347">Helicase</keyword>
<feature type="region of interest" description="Disordered" evidence="19">
    <location>
        <begin position="220"/>
        <end position="267"/>
    </location>
</feature>